<organism evidence="2 3">
    <name type="scientific">Cytobacillus oceanisediminis</name>
    <dbReference type="NCBI Taxonomy" id="665099"/>
    <lineage>
        <taxon>Bacteria</taxon>
        <taxon>Bacillati</taxon>
        <taxon>Bacillota</taxon>
        <taxon>Bacilli</taxon>
        <taxon>Bacillales</taxon>
        <taxon>Bacillaceae</taxon>
        <taxon>Cytobacillus</taxon>
    </lineage>
</organism>
<keyword evidence="1" id="KW-0812">Transmembrane</keyword>
<dbReference type="Proteomes" id="UP000318667">
    <property type="component" value="Unassembled WGS sequence"/>
</dbReference>
<dbReference type="GeneID" id="65401741"/>
<feature type="transmembrane region" description="Helical" evidence="1">
    <location>
        <begin position="50"/>
        <end position="72"/>
    </location>
</feature>
<evidence type="ECO:0000313" key="2">
    <source>
        <dbReference type="EMBL" id="TWH91004.1"/>
    </source>
</evidence>
<reference evidence="2 3" key="1">
    <citation type="journal article" date="2015" name="Stand. Genomic Sci.">
        <title>Genomic Encyclopedia of Bacterial and Archaeal Type Strains, Phase III: the genomes of soil and plant-associated and newly described type strains.</title>
        <authorList>
            <person name="Whitman W.B."/>
            <person name="Woyke T."/>
            <person name="Klenk H.P."/>
            <person name="Zhou Y."/>
            <person name="Lilburn T.G."/>
            <person name="Beck B.J."/>
            <person name="De Vos P."/>
            <person name="Vandamme P."/>
            <person name="Eisen J.A."/>
            <person name="Garrity G."/>
            <person name="Hugenholtz P."/>
            <person name="Kyrpides N.C."/>
        </authorList>
    </citation>
    <scope>NUCLEOTIDE SEQUENCE [LARGE SCALE GENOMIC DNA]</scope>
    <source>
        <strain evidence="2 3">CGMCC 1.10115</strain>
    </source>
</reference>
<evidence type="ECO:0000313" key="3">
    <source>
        <dbReference type="Proteomes" id="UP000318667"/>
    </source>
</evidence>
<accession>A0A562K6Z1</accession>
<keyword evidence="3" id="KW-1185">Reference proteome</keyword>
<comment type="caution">
    <text evidence="2">The sequence shown here is derived from an EMBL/GenBank/DDBJ whole genome shotgun (WGS) entry which is preliminary data.</text>
</comment>
<gene>
    <name evidence="2" type="ORF">IQ19_00454</name>
</gene>
<name>A0A562K6Z1_9BACI</name>
<keyword evidence="1" id="KW-0472">Membrane</keyword>
<dbReference type="AlphaFoldDB" id="A0A562K6Z1"/>
<feature type="transmembrane region" description="Helical" evidence="1">
    <location>
        <begin position="84"/>
        <end position="103"/>
    </location>
</feature>
<dbReference type="EMBL" id="VLKI01000001">
    <property type="protein sequence ID" value="TWH91004.1"/>
    <property type="molecule type" value="Genomic_DNA"/>
</dbReference>
<proteinExistence type="predicted"/>
<evidence type="ECO:0000256" key="1">
    <source>
        <dbReference type="SAM" id="Phobius"/>
    </source>
</evidence>
<dbReference type="RefSeq" id="WP_144539454.1">
    <property type="nucleotide sequence ID" value="NZ_CBCSDC010000043.1"/>
</dbReference>
<sequence length="104" mass="11724">MKKSVENIVGWTSNFIIYLALLLILPFLFYEMFMNVDAFIEENHVHPAMPVLMIMGLGVGPIVSAWLSAVTTKRVNKLNRQKKILILSVQSLLAISIVIFISYG</sequence>
<keyword evidence="1" id="KW-1133">Transmembrane helix</keyword>
<protein>
    <submittedName>
        <fullName evidence="2">Uncharacterized protein</fullName>
    </submittedName>
</protein>
<feature type="transmembrane region" description="Helical" evidence="1">
    <location>
        <begin position="12"/>
        <end position="30"/>
    </location>
</feature>